<sequence>MPAILPLGHRSFVQGCKPDYQAMFWTLLTVSQGQIVRGERSELIVSMPLVTSLAPKLQDIIDQLINADQNRNPLPCRTTSTRNRADPIRASSPMRHAENHYEALVSWNAWMPKVVRPMTWPHASFGRSSRSLLRELEAQQCLVYHATYSSISRAQRIPSLFKVSFETQFPGFEACNVCGKAVNRPEICTPQAPQNSRIGDENCMYHAGFQTACCFDLQRSTSPHLFT</sequence>
<organism evidence="1 2">
    <name type="scientific">Pseudocercospora fijiensis (strain CIRAD86)</name>
    <name type="common">Black leaf streak disease fungus</name>
    <name type="synonym">Mycosphaerella fijiensis</name>
    <dbReference type="NCBI Taxonomy" id="383855"/>
    <lineage>
        <taxon>Eukaryota</taxon>
        <taxon>Fungi</taxon>
        <taxon>Dikarya</taxon>
        <taxon>Ascomycota</taxon>
        <taxon>Pezizomycotina</taxon>
        <taxon>Dothideomycetes</taxon>
        <taxon>Dothideomycetidae</taxon>
        <taxon>Mycosphaerellales</taxon>
        <taxon>Mycosphaerellaceae</taxon>
        <taxon>Pseudocercospora</taxon>
    </lineage>
</organism>
<dbReference type="Proteomes" id="UP000016932">
    <property type="component" value="Unassembled WGS sequence"/>
</dbReference>
<evidence type="ECO:0000313" key="2">
    <source>
        <dbReference type="Proteomes" id="UP000016932"/>
    </source>
</evidence>
<dbReference type="RefSeq" id="XP_007922217.1">
    <property type="nucleotide sequence ID" value="XM_007924026.1"/>
</dbReference>
<accession>N1QBV9</accession>
<name>N1QBV9_PSEFD</name>
<protein>
    <submittedName>
        <fullName evidence="1">Uncharacterized protein</fullName>
    </submittedName>
</protein>
<dbReference type="KEGG" id="pfj:MYCFIDRAFT_171097"/>
<gene>
    <name evidence="1" type="ORF">MYCFIDRAFT_171097</name>
</gene>
<dbReference type="GeneID" id="19332585"/>
<dbReference type="EMBL" id="KB446555">
    <property type="protein sequence ID" value="EME89686.1"/>
    <property type="molecule type" value="Genomic_DNA"/>
</dbReference>
<dbReference type="HOGENOM" id="CLU_1220148_0_0_1"/>
<keyword evidence="2" id="KW-1185">Reference proteome</keyword>
<dbReference type="AlphaFoldDB" id="N1QBV9"/>
<evidence type="ECO:0000313" key="1">
    <source>
        <dbReference type="EMBL" id="EME89686.1"/>
    </source>
</evidence>
<dbReference type="VEuPathDB" id="FungiDB:MYCFIDRAFT_171097"/>
<reference evidence="1 2" key="1">
    <citation type="journal article" date="2012" name="PLoS Pathog.">
        <title>Diverse lifestyles and strategies of plant pathogenesis encoded in the genomes of eighteen Dothideomycetes fungi.</title>
        <authorList>
            <person name="Ohm R.A."/>
            <person name="Feau N."/>
            <person name="Henrissat B."/>
            <person name="Schoch C.L."/>
            <person name="Horwitz B.A."/>
            <person name="Barry K.W."/>
            <person name="Condon B.J."/>
            <person name="Copeland A.C."/>
            <person name="Dhillon B."/>
            <person name="Glaser F."/>
            <person name="Hesse C.N."/>
            <person name="Kosti I."/>
            <person name="LaButti K."/>
            <person name="Lindquist E.A."/>
            <person name="Lucas S."/>
            <person name="Salamov A.A."/>
            <person name="Bradshaw R.E."/>
            <person name="Ciuffetti L."/>
            <person name="Hamelin R.C."/>
            <person name="Kema G.H.J."/>
            <person name="Lawrence C."/>
            <person name="Scott J.A."/>
            <person name="Spatafora J.W."/>
            <person name="Turgeon B.G."/>
            <person name="de Wit P.J.G.M."/>
            <person name="Zhong S."/>
            <person name="Goodwin S.B."/>
            <person name="Grigoriev I.V."/>
        </authorList>
    </citation>
    <scope>NUCLEOTIDE SEQUENCE [LARGE SCALE GENOMIC DNA]</scope>
    <source>
        <strain evidence="1 2">CIRAD86</strain>
    </source>
</reference>
<proteinExistence type="predicted"/>